<dbReference type="PANTHER" id="PTHR42978">
    <property type="entry name" value="QUORUM-QUENCHING LACTONASE YTNP-RELATED-RELATED"/>
    <property type="match status" value="1"/>
</dbReference>
<accession>A0A4R1BEW2</accession>
<dbReference type="SUPFAM" id="SSF56281">
    <property type="entry name" value="Metallo-hydrolase/oxidoreductase"/>
    <property type="match status" value="1"/>
</dbReference>
<evidence type="ECO:0000256" key="4">
    <source>
        <dbReference type="ARBA" id="ARBA00022801"/>
    </source>
</evidence>
<gene>
    <name evidence="7" type="ORF">E0L93_12450</name>
</gene>
<organism evidence="7 8">
    <name type="scientific">Rubrobacter taiwanensis</name>
    <dbReference type="NCBI Taxonomy" id="185139"/>
    <lineage>
        <taxon>Bacteria</taxon>
        <taxon>Bacillati</taxon>
        <taxon>Actinomycetota</taxon>
        <taxon>Rubrobacteria</taxon>
        <taxon>Rubrobacterales</taxon>
        <taxon>Rubrobacteraceae</taxon>
        <taxon>Rubrobacter</taxon>
    </lineage>
</organism>
<evidence type="ECO:0000313" key="8">
    <source>
        <dbReference type="Proteomes" id="UP000295244"/>
    </source>
</evidence>
<evidence type="ECO:0000259" key="6">
    <source>
        <dbReference type="SMART" id="SM00849"/>
    </source>
</evidence>
<feature type="domain" description="Metallo-beta-lactamase" evidence="6">
    <location>
        <begin position="61"/>
        <end position="243"/>
    </location>
</feature>
<dbReference type="OrthoDB" id="5177904at2"/>
<evidence type="ECO:0000256" key="5">
    <source>
        <dbReference type="ARBA" id="ARBA00022833"/>
    </source>
</evidence>
<evidence type="ECO:0000313" key="7">
    <source>
        <dbReference type="EMBL" id="TCJ15624.1"/>
    </source>
</evidence>
<reference evidence="7 8" key="1">
    <citation type="submission" date="2019-03" db="EMBL/GenBank/DDBJ databases">
        <title>Whole genome sequence of a novel Rubrobacter taiwanensis strain, isolated from Yellowstone National Park.</title>
        <authorList>
            <person name="Freed S."/>
            <person name="Ramaley R.F."/>
            <person name="Kyndt J.A."/>
        </authorList>
    </citation>
    <scope>NUCLEOTIDE SEQUENCE [LARGE SCALE GENOMIC DNA]</scope>
    <source>
        <strain evidence="7 8">Yellowstone</strain>
    </source>
</reference>
<protein>
    <submittedName>
        <fullName evidence="7">MBL fold metallo-hydrolase</fullName>
    </submittedName>
</protein>
<dbReference type="SMART" id="SM00849">
    <property type="entry name" value="Lactamase_B"/>
    <property type="match status" value="1"/>
</dbReference>
<sequence length="253" mass="27868">MRPRVDILIQPFCLRFSLHEDEVVYHVAGSADMQLDRMEALFGVDPGRQTLFDANLGFLPVATTALIRGERNILVDPGNHHVGFYGTLGLALRRFGLGFEDVDLVVCTHSHHDHMSSIFTLRGKELVIGEGELDFARELYGAEETGARLSTMGALTEVPAGGELELCSGVTAVATPGHTPGHISLLVDGGEERTVVAGDAVMTRTEYLERRFSHWYTEEQLKQLNASLDRLYAWEPGLVLPGHDRAFRPESDG</sequence>
<comment type="similarity">
    <text evidence="2">Belongs to the metallo-beta-lactamase superfamily.</text>
</comment>
<name>A0A4R1BEW2_9ACTN</name>
<dbReference type="Pfam" id="PF00753">
    <property type="entry name" value="Lactamase_B"/>
    <property type="match status" value="1"/>
</dbReference>
<keyword evidence="3" id="KW-0479">Metal-binding</keyword>
<dbReference type="GO" id="GO:0016787">
    <property type="term" value="F:hydrolase activity"/>
    <property type="evidence" value="ECO:0007669"/>
    <property type="project" value="UniProtKB-KW"/>
</dbReference>
<dbReference type="AlphaFoldDB" id="A0A4R1BEW2"/>
<dbReference type="PANTHER" id="PTHR42978:SF2">
    <property type="entry name" value="102 KBASES UNSTABLE REGION: FROM 1 TO 119443"/>
    <property type="match status" value="1"/>
</dbReference>
<dbReference type="RefSeq" id="WP_132692402.1">
    <property type="nucleotide sequence ID" value="NZ_SKBU01000023.1"/>
</dbReference>
<dbReference type="EMBL" id="SKBU01000023">
    <property type="protein sequence ID" value="TCJ15624.1"/>
    <property type="molecule type" value="Genomic_DNA"/>
</dbReference>
<comment type="cofactor">
    <cofactor evidence="1">
        <name>Zn(2+)</name>
        <dbReference type="ChEBI" id="CHEBI:29105"/>
    </cofactor>
</comment>
<dbReference type="Gene3D" id="3.60.15.10">
    <property type="entry name" value="Ribonuclease Z/Hydroxyacylglutathione hydrolase-like"/>
    <property type="match status" value="1"/>
</dbReference>
<dbReference type="InterPro" id="IPR051013">
    <property type="entry name" value="MBL_superfamily_lactonases"/>
</dbReference>
<dbReference type="Proteomes" id="UP000295244">
    <property type="component" value="Unassembled WGS sequence"/>
</dbReference>
<keyword evidence="8" id="KW-1185">Reference proteome</keyword>
<evidence type="ECO:0000256" key="1">
    <source>
        <dbReference type="ARBA" id="ARBA00001947"/>
    </source>
</evidence>
<evidence type="ECO:0000256" key="2">
    <source>
        <dbReference type="ARBA" id="ARBA00007749"/>
    </source>
</evidence>
<proteinExistence type="inferred from homology"/>
<keyword evidence="5" id="KW-0862">Zinc</keyword>
<dbReference type="InterPro" id="IPR001279">
    <property type="entry name" value="Metallo-B-lactamas"/>
</dbReference>
<evidence type="ECO:0000256" key="3">
    <source>
        <dbReference type="ARBA" id="ARBA00022723"/>
    </source>
</evidence>
<keyword evidence="4 7" id="KW-0378">Hydrolase</keyword>
<dbReference type="GO" id="GO:0046872">
    <property type="term" value="F:metal ion binding"/>
    <property type="evidence" value="ECO:0007669"/>
    <property type="project" value="UniProtKB-KW"/>
</dbReference>
<comment type="caution">
    <text evidence="7">The sequence shown here is derived from an EMBL/GenBank/DDBJ whole genome shotgun (WGS) entry which is preliminary data.</text>
</comment>
<dbReference type="InterPro" id="IPR036866">
    <property type="entry name" value="RibonucZ/Hydroxyglut_hydro"/>
</dbReference>